<feature type="transmembrane region" description="Helical" evidence="1">
    <location>
        <begin position="210"/>
        <end position="227"/>
    </location>
</feature>
<feature type="transmembrane region" description="Helical" evidence="1">
    <location>
        <begin position="239"/>
        <end position="258"/>
    </location>
</feature>
<reference evidence="3" key="2">
    <citation type="submission" date="2023-07" db="EMBL/GenBank/DDBJ databases">
        <authorList>
            <person name="Jung D.-H."/>
        </authorList>
    </citation>
    <scope>NUCLEOTIDE SEQUENCE [LARGE SCALE GENOMIC DNA]</scope>
    <source>
        <strain evidence="3">JA-25</strain>
    </source>
</reference>
<dbReference type="EMBL" id="WAEL01000004">
    <property type="protein sequence ID" value="NID10988.1"/>
    <property type="molecule type" value="Genomic_DNA"/>
</dbReference>
<dbReference type="RefSeq" id="WP_166692138.1">
    <property type="nucleotide sequence ID" value="NZ_WAEL01000004.1"/>
</dbReference>
<keyword evidence="1" id="KW-0812">Transmembrane</keyword>
<evidence type="ECO:0000256" key="1">
    <source>
        <dbReference type="SAM" id="Phobius"/>
    </source>
</evidence>
<protein>
    <submittedName>
        <fullName evidence="2">Uncharacterized protein</fullName>
    </submittedName>
</protein>
<feature type="transmembrane region" description="Helical" evidence="1">
    <location>
        <begin position="100"/>
        <end position="123"/>
    </location>
</feature>
<name>A0ABX0QGH5_9BACT</name>
<sequence>MQSALPSSYSVSRPIATDWRLGLPTYAYAVVFASFCIIMGLLWDIMWHMSIGRDGLFSAPHVVMYVGALVSGLFSGYQILSLTLRKNHPERARSVRFWGIFYGSLGAMYCVWGALAMLTSAPFDDWWHNTYGLDVQILTPPHTILLVGMMMVQFGAIVAVLSLQNQSASQSTPQQASRIRLLFVLSSAFILSVLFVLLSESMGRYESHNSSYYVTGAIAFPFLLLAIGRAASGDASFRYPITAVTAVYMLAIAIPSWVLPLFPAVPKLGPVANPITHYQAFIFPLVLVIPGYALDRLMNRFAAGRTDKPLNDWLLAALTGTVFMLVLLAVQWPFGGFLHESPYARNWFFMSDSWTYDSDPNWEYRFKFSPRLLQSPAQFALGFGKAILIAIVSARVGLLWGGWMRRVVR</sequence>
<feature type="transmembrane region" description="Helical" evidence="1">
    <location>
        <begin position="143"/>
        <end position="161"/>
    </location>
</feature>
<dbReference type="Proteomes" id="UP000606008">
    <property type="component" value="Unassembled WGS sequence"/>
</dbReference>
<feature type="transmembrane region" description="Helical" evidence="1">
    <location>
        <begin position="21"/>
        <end position="42"/>
    </location>
</feature>
<proteinExistence type="predicted"/>
<keyword evidence="3" id="KW-1185">Reference proteome</keyword>
<feature type="transmembrane region" description="Helical" evidence="1">
    <location>
        <begin position="62"/>
        <end position="80"/>
    </location>
</feature>
<feature type="transmembrane region" description="Helical" evidence="1">
    <location>
        <begin position="379"/>
        <end position="403"/>
    </location>
</feature>
<reference evidence="3" key="1">
    <citation type="submission" date="2019-09" db="EMBL/GenBank/DDBJ databases">
        <authorList>
            <person name="Jung D.-H."/>
        </authorList>
    </citation>
    <scope>NUCLEOTIDE SEQUENCE [LARGE SCALE GENOMIC DNA]</scope>
    <source>
        <strain evidence="3">JA-25</strain>
    </source>
</reference>
<evidence type="ECO:0000313" key="2">
    <source>
        <dbReference type="EMBL" id="NID10988.1"/>
    </source>
</evidence>
<evidence type="ECO:0000313" key="3">
    <source>
        <dbReference type="Proteomes" id="UP000606008"/>
    </source>
</evidence>
<comment type="caution">
    <text evidence="2">The sequence shown here is derived from an EMBL/GenBank/DDBJ whole genome shotgun (WGS) entry which is preliminary data.</text>
</comment>
<feature type="transmembrane region" description="Helical" evidence="1">
    <location>
        <begin position="181"/>
        <end position="198"/>
    </location>
</feature>
<organism evidence="2 3">
    <name type="scientific">Fibrivirga algicola</name>
    <dbReference type="NCBI Taxonomy" id="2950420"/>
    <lineage>
        <taxon>Bacteria</taxon>
        <taxon>Pseudomonadati</taxon>
        <taxon>Bacteroidota</taxon>
        <taxon>Cytophagia</taxon>
        <taxon>Cytophagales</taxon>
        <taxon>Spirosomataceae</taxon>
        <taxon>Fibrivirga</taxon>
    </lineage>
</organism>
<keyword evidence="1" id="KW-1133">Transmembrane helix</keyword>
<accession>A0ABX0QGH5</accession>
<feature type="transmembrane region" description="Helical" evidence="1">
    <location>
        <begin position="314"/>
        <end position="334"/>
    </location>
</feature>
<feature type="transmembrane region" description="Helical" evidence="1">
    <location>
        <begin position="278"/>
        <end position="294"/>
    </location>
</feature>
<gene>
    <name evidence="2" type="ORF">F7231_12485</name>
</gene>
<keyword evidence="1" id="KW-0472">Membrane</keyword>